<keyword evidence="5" id="KW-0812">Transmembrane</keyword>
<keyword evidence="8" id="KW-1185">Reference proteome</keyword>
<feature type="transmembrane region" description="Helical" evidence="5">
    <location>
        <begin position="1053"/>
        <end position="1074"/>
    </location>
</feature>
<dbReference type="InterPro" id="IPR000372">
    <property type="entry name" value="LRRNT"/>
</dbReference>
<feature type="transmembrane region" description="Helical" evidence="5">
    <location>
        <begin position="1144"/>
        <end position="1167"/>
    </location>
</feature>
<evidence type="ECO:0000259" key="7">
    <source>
        <dbReference type="SMART" id="SM00013"/>
    </source>
</evidence>
<evidence type="ECO:0000313" key="9">
    <source>
        <dbReference type="RefSeq" id="XP_022104866.1"/>
    </source>
</evidence>
<dbReference type="PANTHER" id="PTHR45712:SF31">
    <property type="entry name" value="PODOCAN"/>
    <property type="match status" value="1"/>
</dbReference>
<evidence type="ECO:0000256" key="4">
    <source>
        <dbReference type="ARBA" id="ARBA00023180"/>
    </source>
</evidence>
<evidence type="ECO:0000256" key="5">
    <source>
        <dbReference type="SAM" id="Phobius"/>
    </source>
</evidence>
<organism evidence="8 9">
    <name type="scientific">Acanthaster planci</name>
    <name type="common">Crown-of-thorns starfish</name>
    <dbReference type="NCBI Taxonomy" id="133434"/>
    <lineage>
        <taxon>Eukaryota</taxon>
        <taxon>Metazoa</taxon>
        <taxon>Echinodermata</taxon>
        <taxon>Eleutherozoa</taxon>
        <taxon>Asterozoa</taxon>
        <taxon>Asteroidea</taxon>
        <taxon>Valvatacea</taxon>
        <taxon>Valvatida</taxon>
        <taxon>Acanthasteridae</taxon>
        <taxon>Acanthaster</taxon>
    </lineage>
</organism>
<evidence type="ECO:0000256" key="3">
    <source>
        <dbReference type="ARBA" id="ARBA00022737"/>
    </source>
</evidence>
<sequence length="1230" mass="137301">MWGTKATGYIVRLALCVAVKSSLAMAVPASEEACRLCKCSNEGPKVVDCTQKGLTELPAGLPNDTQVLNLGGNELTRIPYDALLQLESLIMLNVTKNRISAPFEIPETVIILFAGENDLRDIKPLVKNGVNLQAVVFRDNNLQVIETDTFKRCQKLIKLDLAANNIREVKQRGLVGPYGMSSLKMEGNKLTTLGPDATEGLQTQQLILHDNNLQVLRPHTFGKARNLGILQMDSCKLEEVPAGLFVDPSGNHYERDIDRLDLGSNKIKGVSPGAFQGVTSFNSLQLSYNNLITLPEDTFAASKRIGVLILSNNQLVSSGLPHNLLINTSITTSLDISSNQLTTFPEKLLRSQHKLQNLYIHRNKISSLNSGAFKGMESLKELTMFDNPITYLPDWVFYETKLVNLYMFQTNLSAVGSRPFATTGKTLQQVSLYGSKVAEVPDSVWQDLGTNCYTAIDNSLRFAPISNRTDLKIELVGDGFAQPMDVTKVVARVLCRSGFQCRRAQKYLWQCTPCPQGHYGTYWTDLNYEKCLPCPAGGFYQSKTGQIAGKSKSINCQKCNNGTYVTPAAHPGISPADCVVCPTGTKKNLHAGFRACSCVDNYYRKDRFGECYLCPAEGLNCTGEYQHLLPGFWWTWDWGSDGNFRSYEQFVKNLRTIPPTKDHWTERFFGALPRVHPCPRAESCVNNGDSIRPTCDDGYEGWLCSECQKGYYSWFDRCFHCPTLGMFLLEVAAVAALIALVITLVVWDLRKNSRTSRSVISLILARFKIMLGFYQVMGEIFSDLDEIPWPGTLKDIGSFVKLLEVNVMQLIVSPRCYLPDFTYPNIYIEFVAGLGFLVGVVFAAWSFYILAVCSLLVKKTTVSRRKEVLATARQRCYLFVVMLLFVSYPSLSSVIFTLLPSGCDLFYLDENDVFNTTRLRSDFSIDCTTEQHVHFTQAARVSLSYVAGFPLVLLLLLWRSNRQKKSVGIWSGESGRRGSTSSNTQMESVEQSLCRLPGQATGNHSINAYNEQLMDGGSAPWRAPDTPHSSAEGQGHEKISWKTFLCENYKPQFWYWEVVELVRKIVQTLFVLLYGPDDHFTMFATIAISVGFLLIHAYVRPMKDAAEHRLQMCSLGAIFLNLLAASLLLLPTDEHSQSKEERKGALAVFLILLNLSIVVFVAGSLVWGGVKALWRCGCCSRTLTGLRWCLLQRRGSNENRDLDSSGESTSLVPGPEYLQRPYGEIIAERS</sequence>
<evidence type="ECO:0000313" key="8">
    <source>
        <dbReference type="Proteomes" id="UP000694845"/>
    </source>
</evidence>
<keyword evidence="4" id="KW-0325">Glycoprotein</keyword>
<proteinExistence type="predicted"/>
<keyword evidence="5" id="KW-1133">Transmembrane helix</keyword>
<keyword evidence="2 6" id="KW-0732">Signal</keyword>
<keyword evidence="5" id="KW-0472">Membrane</keyword>
<dbReference type="Gene3D" id="3.80.10.10">
    <property type="entry name" value="Ribonuclease Inhibitor"/>
    <property type="match status" value="3"/>
</dbReference>
<evidence type="ECO:0000256" key="6">
    <source>
        <dbReference type="SAM" id="SignalP"/>
    </source>
</evidence>
<evidence type="ECO:0000256" key="1">
    <source>
        <dbReference type="ARBA" id="ARBA00022614"/>
    </source>
</evidence>
<dbReference type="SMART" id="SM00369">
    <property type="entry name" value="LRR_TYP"/>
    <property type="match status" value="8"/>
</dbReference>
<dbReference type="OMA" id="YRSINAT"/>
<keyword evidence="3" id="KW-0677">Repeat</keyword>
<dbReference type="AlphaFoldDB" id="A0A8B7ZNB1"/>
<gene>
    <name evidence="9" type="primary">LOC110986891</name>
</gene>
<dbReference type="PANTHER" id="PTHR45712">
    <property type="entry name" value="AGAP008170-PA"/>
    <property type="match status" value="1"/>
</dbReference>
<feature type="transmembrane region" description="Helical" evidence="5">
    <location>
        <begin position="877"/>
        <end position="899"/>
    </location>
</feature>
<feature type="transmembrane region" description="Helical" evidence="5">
    <location>
        <begin position="1111"/>
        <end position="1132"/>
    </location>
</feature>
<name>A0A8B7ZNB1_ACAPL</name>
<dbReference type="Pfam" id="PF13855">
    <property type="entry name" value="LRR_8"/>
    <property type="match status" value="3"/>
</dbReference>
<dbReference type="Pfam" id="PF24633">
    <property type="entry name" value="DUF7630"/>
    <property type="match status" value="1"/>
</dbReference>
<dbReference type="SUPFAM" id="SSF57184">
    <property type="entry name" value="Growth factor receptor domain"/>
    <property type="match status" value="1"/>
</dbReference>
<feature type="transmembrane region" description="Helical" evidence="5">
    <location>
        <begin position="938"/>
        <end position="958"/>
    </location>
</feature>
<feature type="transmembrane region" description="Helical" evidence="5">
    <location>
        <begin position="830"/>
        <end position="857"/>
    </location>
</feature>
<dbReference type="InterPro" id="IPR032675">
    <property type="entry name" value="LRR_dom_sf"/>
</dbReference>
<dbReference type="SUPFAM" id="SSF52058">
    <property type="entry name" value="L domain-like"/>
    <property type="match status" value="2"/>
</dbReference>
<evidence type="ECO:0000256" key="2">
    <source>
        <dbReference type="ARBA" id="ARBA00022729"/>
    </source>
</evidence>
<dbReference type="Proteomes" id="UP000694845">
    <property type="component" value="Unplaced"/>
</dbReference>
<dbReference type="InterPro" id="IPR003591">
    <property type="entry name" value="Leu-rich_rpt_typical-subtyp"/>
</dbReference>
<dbReference type="InterPro" id="IPR001611">
    <property type="entry name" value="Leu-rich_rpt"/>
</dbReference>
<keyword evidence="1" id="KW-0433">Leucine-rich repeat</keyword>
<dbReference type="Gene3D" id="2.10.50.10">
    <property type="entry name" value="Tumor Necrosis Factor Receptor, subunit A, domain 2"/>
    <property type="match status" value="1"/>
</dbReference>
<feature type="signal peptide" evidence="6">
    <location>
        <begin position="1"/>
        <end position="26"/>
    </location>
</feature>
<feature type="domain" description="LRRNT" evidence="7">
    <location>
        <begin position="33"/>
        <end position="67"/>
    </location>
</feature>
<dbReference type="KEGG" id="aplc:110986891"/>
<dbReference type="RefSeq" id="XP_022104866.1">
    <property type="nucleotide sequence ID" value="XM_022249174.1"/>
</dbReference>
<dbReference type="GeneID" id="110986891"/>
<dbReference type="InterPro" id="IPR009030">
    <property type="entry name" value="Growth_fac_rcpt_cys_sf"/>
</dbReference>
<dbReference type="SMART" id="SM00013">
    <property type="entry name" value="LRRNT"/>
    <property type="match status" value="1"/>
</dbReference>
<feature type="transmembrane region" description="Helical" evidence="5">
    <location>
        <begin position="724"/>
        <end position="747"/>
    </location>
</feature>
<accession>A0A8B7ZNB1</accession>
<reference evidence="9" key="1">
    <citation type="submission" date="2025-08" db="UniProtKB">
        <authorList>
            <consortium name="RefSeq"/>
        </authorList>
    </citation>
    <scope>IDENTIFICATION</scope>
</reference>
<dbReference type="GO" id="GO:0005615">
    <property type="term" value="C:extracellular space"/>
    <property type="evidence" value="ECO:0007669"/>
    <property type="project" value="TreeGrafter"/>
</dbReference>
<feature type="transmembrane region" description="Helical" evidence="5">
    <location>
        <begin position="1080"/>
        <end position="1099"/>
    </location>
</feature>
<feature type="chain" id="PRO_5034853771" evidence="6">
    <location>
        <begin position="27"/>
        <end position="1230"/>
    </location>
</feature>
<feature type="transmembrane region" description="Helical" evidence="5">
    <location>
        <begin position="759"/>
        <end position="777"/>
    </location>
</feature>
<dbReference type="OrthoDB" id="1574204at2759"/>
<dbReference type="InterPro" id="IPR056047">
    <property type="entry name" value="CRMPA-like_DUF7630"/>
</dbReference>
<protein>
    <submittedName>
        <fullName evidence="9">Uncharacterized protein LOC110986891</fullName>
    </submittedName>
</protein>
<dbReference type="InterPro" id="IPR050333">
    <property type="entry name" value="SLRP"/>
</dbReference>